<dbReference type="EMBL" id="AP015039">
    <property type="protein sequence ID" value="BAT90044.1"/>
    <property type="molecule type" value="Genomic_DNA"/>
</dbReference>
<organism evidence="1 2">
    <name type="scientific">Vigna angularis var. angularis</name>
    <dbReference type="NCBI Taxonomy" id="157739"/>
    <lineage>
        <taxon>Eukaryota</taxon>
        <taxon>Viridiplantae</taxon>
        <taxon>Streptophyta</taxon>
        <taxon>Embryophyta</taxon>
        <taxon>Tracheophyta</taxon>
        <taxon>Spermatophyta</taxon>
        <taxon>Magnoliopsida</taxon>
        <taxon>eudicotyledons</taxon>
        <taxon>Gunneridae</taxon>
        <taxon>Pentapetalae</taxon>
        <taxon>rosids</taxon>
        <taxon>fabids</taxon>
        <taxon>Fabales</taxon>
        <taxon>Fabaceae</taxon>
        <taxon>Papilionoideae</taxon>
        <taxon>50 kb inversion clade</taxon>
        <taxon>NPAAA clade</taxon>
        <taxon>indigoferoid/millettioid clade</taxon>
        <taxon>Phaseoleae</taxon>
        <taxon>Vigna</taxon>
    </lineage>
</organism>
<dbReference type="Gene3D" id="3.80.10.10">
    <property type="entry name" value="Ribonuclease Inhibitor"/>
    <property type="match status" value="1"/>
</dbReference>
<name>A0A0S3SB15_PHAAN</name>
<protein>
    <recommendedName>
        <fullName evidence="3">Non-haem dioxygenase N-terminal domain-containing protein</fullName>
    </recommendedName>
</protein>
<sequence>SIHFFQSRHSPVSFLPVPHKRSTASPFHFFQSHTALLQLFFLVPSSNPAQHFFSHPRAQTHLHIWKPYTSRRLDDAHTHRSLNAVDDTPPRRLLVAAEECELPVIYLNRLEDSDETVKEEYKPHIARASQEWGFFQVVSLKYVSSLTTHRSRVSITQQLPTESERSISCDCSFEESHVVKMTLKRLSIPGTLPPQLAKLPFLQEVDFAYNFFIGSIPEGASMKLALISIDTMNETVWHCFC</sequence>
<feature type="non-terminal residue" evidence="1">
    <location>
        <position position="1"/>
    </location>
</feature>
<proteinExistence type="predicted"/>
<keyword evidence="2" id="KW-1185">Reference proteome</keyword>
<evidence type="ECO:0000313" key="2">
    <source>
        <dbReference type="Proteomes" id="UP000291084"/>
    </source>
</evidence>
<accession>A0A0S3SB15</accession>
<evidence type="ECO:0008006" key="3">
    <source>
        <dbReference type="Google" id="ProtNLM"/>
    </source>
</evidence>
<dbReference type="Proteomes" id="UP000291084">
    <property type="component" value="Chromosome 6"/>
</dbReference>
<gene>
    <name evidence="1" type="primary">Vigan.06G120800</name>
    <name evidence="1" type="ORF">VIGAN_06120800</name>
</gene>
<dbReference type="OrthoDB" id="1867350at2759"/>
<dbReference type="SUPFAM" id="SSF51197">
    <property type="entry name" value="Clavaminate synthase-like"/>
    <property type="match status" value="1"/>
</dbReference>
<dbReference type="InterPro" id="IPR032675">
    <property type="entry name" value="LRR_dom_sf"/>
</dbReference>
<reference evidence="1 2" key="1">
    <citation type="journal article" date="2015" name="Sci. Rep.">
        <title>The power of single molecule real-time sequencing technology in the de novo assembly of a eukaryotic genome.</title>
        <authorList>
            <person name="Sakai H."/>
            <person name="Naito K."/>
            <person name="Ogiso-Tanaka E."/>
            <person name="Takahashi Y."/>
            <person name="Iseki K."/>
            <person name="Muto C."/>
            <person name="Satou K."/>
            <person name="Teruya K."/>
            <person name="Shiroma A."/>
            <person name="Shimoji M."/>
            <person name="Hirano T."/>
            <person name="Itoh T."/>
            <person name="Kaga A."/>
            <person name="Tomooka N."/>
        </authorList>
    </citation>
    <scope>NUCLEOTIDE SEQUENCE [LARGE SCALE GENOMIC DNA]</scope>
    <source>
        <strain evidence="2">cv. Shumari</strain>
    </source>
</reference>
<dbReference type="AlphaFoldDB" id="A0A0S3SB15"/>
<evidence type="ECO:0000313" key="1">
    <source>
        <dbReference type="EMBL" id="BAT90044.1"/>
    </source>
</evidence>